<accession>A0ABX2FTI2</accession>
<name>A0ABX2FTI2_9BACT</name>
<comment type="caution">
    <text evidence="4">The sequence shown here is derived from an EMBL/GenBank/DDBJ whole genome shotgun (WGS) entry which is preliminary data.</text>
</comment>
<comment type="similarity">
    <text evidence="1 3">Belongs to the UreD family.</text>
</comment>
<proteinExistence type="inferred from homology"/>
<dbReference type="RefSeq" id="WP_173811270.1">
    <property type="nucleotide sequence ID" value="NZ_JABSNP010000017.1"/>
</dbReference>
<dbReference type="PANTHER" id="PTHR33643">
    <property type="entry name" value="UREASE ACCESSORY PROTEIN D"/>
    <property type="match status" value="1"/>
</dbReference>
<evidence type="ECO:0000256" key="3">
    <source>
        <dbReference type="HAMAP-Rule" id="MF_01384"/>
    </source>
</evidence>
<sequence>MPDPAEWSELEVALVQGRSRLVASKSLQPLKILNPRAGGTGCHAVLSSYGGGLVAGDRLRLNVRCQPGARLFLSTQANTKVFKSIDGRVAEQHVSGHLAAGALAAVLPDPVVPQAGSRYRQRQHWDLAPEALLLLADWWAAGRTELGERFAFQEFASETRISVASQPLVLDRFAFDPAEHIATAPANFDRYESMLTVYLVGAPGDPRFAALAGALHALKMPVAGNPHFRLAGRACVVAVAQARPGVLLLRALAASRADVEFIYQHLLGVLAGAAFFGADMLARKY</sequence>
<comment type="subcellular location">
    <subcellularLocation>
        <location evidence="3">Cytoplasm</location>
    </subcellularLocation>
</comment>
<protein>
    <recommendedName>
        <fullName evidence="3">Urease accessory protein UreD</fullName>
    </recommendedName>
</protein>
<dbReference type="PANTHER" id="PTHR33643:SF1">
    <property type="entry name" value="UREASE ACCESSORY PROTEIN D"/>
    <property type="match status" value="1"/>
</dbReference>
<dbReference type="EMBL" id="JABSNP010000017">
    <property type="protein sequence ID" value="NRT20500.1"/>
    <property type="molecule type" value="Genomic_DNA"/>
</dbReference>
<evidence type="ECO:0000313" key="4">
    <source>
        <dbReference type="EMBL" id="NRT20500.1"/>
    </source>
</evidence>
<reference evidence="4 5" key="1">
    <citation type="submission" date="2020-05" db="EMBL/GenBank/DDBJ databases">
        <title>Genomic Encyclopedia of Type Strains, Phase IV (KMG-V): Genome sequencing to study the core and pangenomes of soil and plant-associated prokaryotes.</title>
        <authorList>
            <person name="Whitman W."/>
        </authorList>
    </citation>
    <scope>NUCLEOTIDE SEQUENCE [LARGE SCALE GENOMIC DNA]</scope>
    <source>
        <strain evidence="4 5">9A</strain>
    </source>
</reference>
<comment type="subunit">
    <text evidence="3">UreD, UreF and UreG form a complex that acts as a GTP-hydrolysis-dependent molecular chaperone, activating the urease apoprotein by helping to assemble the nickel containing metallocenter of UreC. The UreE protein probably delivers the nickel.</text>
</comment>
<comment type="function">
    <text evidence="3">Required for maturation of urease via the functional incorporation of the urease nickel metallocenter.</text>
</comment>
<dbReference type="InterPro" id="IPR002669">
    <property type="entry name" value="UreD"/>
</dbReference>
<evidence type="ECO:0000256" key="1">
    <source>
        <dbReference type="ARBA" id="ARBA00007177"/>
    </source>
</evidence>
<dbReference type="Proteomes" id="UP000779507">
    <property type="component" value="Unassembled WGS sequence"/>
</dbReference>
<organism evidence="4 5">
    <name type="scientific">Hymenobacter caeli</name>
    <dbReference type="NCBI Taxonomy" id="2735894"/>
    <lineage>
        <taxon>Bacteria</taxon>
        <taxon>Pseudomonadati</taxon>
        <taxon>Bacteroidota</taxon>
        <taxon>Cytophagia</taxon>
        <taxon>Cytophagales</taxon>
        <taxon>Hymenobacteraceae</taxon>
        <taxon>Hymenobacter</taxon>
    </lineage>
</organism>
<keyword evidence="2 3" id="KW-0143">Chaperone</keyword>
<keyword evidence="5" id="KW-1185">Reference proteome</keyword>
<dbReference type="HAMAP" id="MF_01384">
    <property type="entry name" value="UreD"/>
    <property type="match status" value="1"/>
</dbReference>
<keyword evidence="3" id="KW-0996">Nickel insertion</keyword>
<keyword evidence="3" id="KW-0963">Cytoplasm</keyword>
<evidence type="ECO:0000256" key="2">
    <source>
        <dbReference type="ARBA" id="ARBA00023186"/>
    </source>
</evidence>
<dbReference type="Pfam" id="PF01774">
    <property type="entry name" value="UreD"/>
    <property type="match status" value="1"/>
</dbReference>
<gene>
    <name evidence="3" type="primary">ureD</name>
    <name evidence="4" type="ORF">HNP98_003343</name>
</gene>
<evidence type="ECO:0000313" key="5">
    <source>
        <dbReference type="Proteomes" id="UP000779507"/>
    </source>
</evidence>